<name>A0A9D9E0N6_9SPIO</name>
<keyword evidence="4" id="KW-0067">ATP-binding</keyword>
<evidence type="ECO:0000313" key="7">
    <source>
        <dbReference type="Proteomes" id="UP000823615"/>
    </source>
</evidence>
<dbReference type="GO" id="GO:0005524">
    <property type="term" value="F:ATP binding"/>
    <property type="evidence" value="ECO:0007669"/>
    <property type="project" value="UniProtKB-KW"/>
</dbReference>
<feature type="domain" description="Helicase ATP-binding" evidence="5">
    <location>
        <begin position="141"/>
        <end position="271"/>
    </location>
</feature>
<dbReference type="GO" id="GO:0016787">
    <property type="term" value="F:hydrolase activity"/>
    <property type="evidence" value="ECO:0007669"/>
    <property type="project" value="UniProtKB-KW"/>
</dbReference>
<evidence type="ECO:0000256" key="2">
    <source>
        <dbReference type="ARBA" id="ARBA00022801"/>
    </source>
</evidence>
<evidence type="ECO:0000313" key="6">
    <source>
        <dbReference type="EMBL" id="MBO8436288.1"/>
    </source>
</evidence>
<evidence type="ECO:0000256" key="1">
    <source>
        <dbReference type="ARBA" id="ARBA00022741"/>
    </source>
</evidence>
<dbReference type="PANTHER" id="PTHR43788">
    <property type="entry name" value="DNA2/NAM7 HELICASE FAMILY MEMBER"/>
    <property type="match status" value="1"/>
</dbReference>
<proteinExistence type="predicted"/>
<dbReference type="Proteomes" id="UP000823615">
    <property type="component" value="Unassembled WGS sequence"/>
</dbReference>
<dbReference type="InterPro" id="IPR047187">
    <property type="entry name" value="SF1_C_Upf1"/>
</dbReference>
<dbReference type="EMBL" id="JADIMT010000059">
    <property type="protein sequence ID" value="MBO8436288.1"/>
    <property type="molecule type" value="Genomic_DNA"/>
</dbReference>
<dbReference type="PROSITE" id="PS51192">
    <property type="entry name" value="HELICASE_ATP_BIND_1"/>
    <property type="match status" value="1"/>
</dbReference>
<comment type="caution">
    <text evidence="6">The sequence shown here is derived from an EMBL/GenBank/DDBJ whole genome shotgun (WGS) entry which is preliminary data.</text>
</comment>
<evidence type="ECO:0000256" key="4">
    <source>
        <dbReference type="ARBA" id="ARBA00022840"/>
    </source>
</evidence>
<dbReference type="CDD" id="cd18808">
    <property type="entry name" value="SF1_C_Upf1"/>
    <property type="match status" value="1"/>
</dbReference>
<dbReference type="Pfam" id="PF13087">
    <property type="entry name" value="AAA_12"/>
    <property type="match status" value="1"/>
</dbReference>
<evidence type="ECO:0000256" key="3">
    <source>
        <dbReference type="ARBA" id="ARBA00022806"/>
    </source>
</evidence>
<dbReference type="SUPFAM" id="SSF52540">
    <property type="entry name" value="P-loop containing nucleoside triphosphate hydrolases"/>
    <property type="match status" value="1"/>
</dbReference>
<dbReference type="GO" id="GO:0043139">
    <property type="term" value="F:5'-3' DNA helicase activity"/>
    <property type="evidence" value="ECO:0007669"/>
    <property type="project" value="TreeGrafter"/>
</dbReference>
<gene>
    <name evidence="6" type="ORF">IAA97_04855</name>
</gene>
<dbReference type="InterPro" id="IPR027417">
    <property type="entry name" value="P-loop_NTPase"/>
</dbReference>
<protein>
    <submittedName>
        <fullName evidence="6">AAA family ATPase</fullName>
    </submittedName>
</protein>
<keyword evidence="2" id="KW-0378">Hydrolase</keyword>
<dbReference type="InterPro" id="IPR050534">
    <property type="entry name" value="Coronavir_polyprotein_1ab"/>
</dbReference>
<reference evidence="6" key="2">
    <citation type="journal article" date="2021" name="PeerJ">
        <title>Extensive microbial diversity within the chicken gut microbiome revealed by metagenomics and culture.</title>
        <authorList>
            <person name="Gilroy R."/>
            <person name="Ravi A."/>
            <person name="Getino M."/>
            <person name="Pursley I."/>
            <person name="Horton D.L."/>
            <person name="Alikhan N.F."/>
            <person name="Baker D."/>
            <person name="Gharbi K."/>
            <person name="Hall N."/>
            <person name="Watson M."/>
            <person name="Adriaenssens E.M."/>
            <person name="Foster-Nyarko E."/>
            <person name="Jarju S."/>
            <person name="Secka A."/>
            <person name="Antonio M."/>
            <person name="Oren A."/>
            <person name="Chaudhuri R.R."/>
            <person name="La Ragione R."/>
            <person name="Hildebrand F."/>
            <person name="Pallen M.J."/>
        </authorList>
    </citation>
    <scope>NUCLEOTIDE SEQUENCE</scope>
    <source>
        <strain evidence="6">7293</strain>
    </source>
</reference>
<keyword evidence="3" id="KW-0347">Helicase</keyword>
<dbReference type="Gene3D" id="3.40.50.300">
    <property type="entry name" value="P-loop containing nucleotide triphosphate hydrolases"/>
    <property type="match status" value="2"/>
</dbReference>
<sequence>MDTREREKTYQFWLNALKESGETRPPVPLQRHNNEIFICYIKKNIPYLIEITRKNKMCLLSTELIDVPVTIEEIDSRIGYIALSIPAYANKKIRQSTFFSIHTYSTSFLNNLQLLLERYQKERTACMNSLLDVLANKHEALMEAGDGSLVFIWGPPGTGKTSKLASLALQANGRVLAVASTNHAADNIYYTIANQDSSATKHMLRTGIQNRSSIKTTISTEHARTKAKITITTIAQVILHFDVFKNELGPFNIVLIDEAGTVKAPELIMLSLLGERMVIAGDHKQLTTIETEDNICLRSIYDIIEMNTLQLPGKGKIEYLKEQHRMPSDIASFISREFYNNALETKDSERKRLKKPDDEKLCKALTALLRIFPSGLNALDTSQFSLAARKTKDGSRMSFMNALLSVLTAMLWNDTTGCDVGIITPYNAEAELMNKLLQILDRNDERITADTIHRFQGQARDIIIFDLTDSYPLDPGSLFSAGFEQDNEKKLQRIADMRRLINVAVSRTSFKFILLGDIKGFIDDIEQNRWKYTGQADEIPVLGKLLKECSKSSLPTERKKRKALSEVLYHSTVLYSEKLSIGAPGCSRNQRSDMTSAWMMRHQLRELLDQENTALTYYMSTMEWKTELEDTAFSDKIISMLQEGKAKLTVVYQLGAFRTHGRWNELIERKREKRTLPELPFATIRQGKMFIAVYGLFHSGNVIREGSTYGCVIFHDGRKFLKAFNVKNRHGKSLNSTSKDV</sequence>
<reference evidence="6" key="1">
    <citation type="submission" date="2020-10" db="EMBL/GenBank/DDBJ databases">
        <authorList>
            <person name="Gilroy R."/>
        </authorList>
    </citation>
    <scope>NUCLEOTIDE SEQUENCE</scope>
    <source>
        <strain evidence="6">7293</strain>
    </source>
</reference>
<dbReference type="InterPro" id="IPR014001">
    <property type="entry name" value="Helicase_ATP-bd"/>
</dbReference>
<evidence type="ECO:0000259" key="5">
    <source>
        <dbReference type="PROSITE" id="PS51192"/>
    </source>
</evidence>
<organism evidence="6 7">
    <name type="scientific">Candidatus Ornithospirochaeta stercoripullorum</name>
    <dbReference type="NCBI Taxonomy" id="2840899"/>
    <lineage>
        <taxon>Bacteria</taxon>
        <taxon>Pseudomonadati</taxon>
        <taxon>Spirochaetota</taxon>
        <taxon>Spirochaetia</taxon>
        <taxon>Spirochaetales</taxon>
        <taxon>Spirochaetaceae</taxon>
        <taxon>Spirochaetaceae incertae sedis</taxon>
        <taxon>Candidatus Ornithospirochaeta</taxon>
    </lineage>
</organism>
<dbReference type="Pfam" id="PF13604">
    <property type="entry name" value="AAA_30"/>
    <property type="match status" value="1"/>
</dbReference>
<accession>A0A9D9E0N6</accession>
<keyword evidence="1" id="KW-0547">Nucleotide-binding</keyword>
<dbReference type="AlphaFoldDB" id="A0A9D9E0N6"/>
<dbReference type="InterPro" id="IPR041679">
    <property type="entry name" value="DNA2/NAM7-like_C"/>
</dbReference>
<dbReference type="PANTHER" id="PTHR43788:SF8">
    <property type="entry name" value="DNA-BINDING PROTEIN SMUBP-2"/>
    <property type="match status" value="1"/>
</dbReference>